<dbReference type="EMBL" id="BEXA01000003">
    <property type="protein sequence ID" value="GAY73602.1"/>
    <property type="molecule type" value="Genomic_DNA"/>
</dbReference>
<dbReference type="Proteomes" id="UP000286974">
    <property type="component" value="Unassembled WGS sequence"/>
</dbReference>
<name>A0A401FMJ4_9LACO</name>
<evidence type="ECO:0000313" key="1">
    <source>
        <dbReference type="EMBL" id="GAY73602.1"/>
    </source>
</evidence>
<evidence type="ECO:0000313" key="2">
    <source>
        <dbReference type="Proteomes" id="UP000286974"/>
    </source>
</evidence>
<keyword evidence="2" id="KW-1185">Reference proteome</keyword>
<sequence>MFTIPHTIDWDESSTVFEVSKKYFQDKGIDFFYQSGNNNLYVNSIDNLTDSAEVSGWLFTSTVFNQMILLIE</sequence>
<reference evidence="1 2" key="1">
    <citation type="submission" date="2017-11" db="EMBL/GenBank/DDBJ databases">
        <title>Draft Genome Sequence of Lactobacillus curieae NBRC 111893 isolated from Koso, a Japanese sugar-Vegetable Fermented Beverage.</title>
        <authorList>
            <person name="Chiou T.Y."/>
            <person name="Oshima K."/>
            <person name="Suda W."/>
            <person name="Hattori M."/>
            <person name="Takahashi T."/>
        </authorList>
    </citation>
    <scope>NUCLEOTIDE SEQUENCE [LARGE SCALE GENOMIC DNA]</scope>
    <source>
        <strain evidence="1 2">NBRC111893</strain>
    </source>
</reference>
<gene>
    <name evidence="1" type="ORF">NBRC111893_1748</name>
</gene>
<dbReference type="AlphaFoldDB" id="A0A401FMJ4"/>
<organism evidence="1 2">
    <name type="scientific">Lentilactobacillus kosonis</name>
    <dbReference type="NCBI Taxonomy" id="2810561"/>
    <lineage>
        <taxon>Bacteria</taxon>
        <taxon>Bacillati</taxon>
        <taxon>Bacillota</taxon>
        <taxon>Bacilli</taxon>
        <taxon>Lactobacillales</taxon>
        <taxon>Lactobacillaceae</taxon>
        <taxon>Lentilactobacillus</taxon>
    </lineage>
</organism>
<protein>
    <submittedName>
        <fullName evidence="1">Uncharacterized protein</fullName>
    </submittedName>
</protein>
<comment type="caution">
    <text evidence="1">The sequence shown here is derived from an EMBL/GenBank/DDBJ whole genome shotgun (WGS) entry which is preliminary data.</text>
</comment>
<dbReference type="OrthoDB" id="9788446at2"/>
<dbReference type="RefSeq" id="WP_125008511.1">
    <property type="nucleotide sequence ID" value="NZ_BEXA01000003.1"/>
</dbReference>
<accession>A0A401FMJ4</accession>
<proteinExistence type="predicted"/>